<protein>
    <submittedName>
        <fullName evidence="1">Uncharacterized protein</fullName>
    </submittedName>
</protein>
<evidence type="ECO:0000313" key="2">
    <source>
        <dbReference type="Proteomes" id="UP001497623"/>
    </source>
</evidence>
<proteinExistence type="predicted"/>
<gene>
    <name evidence="1" type="ORF">MNOR_LOCUS25072</name>
</gene>
<organism evidence="1 2">
    <name type="scientific">Meganyctiphanes norvegica</name>
    <name type="common">Northern krill</name>
    <name type="synonym">Thysanopoda norvegica</name>
    <dbReference type="NCBI Taxonomy" id="48144"/>
    <lineage>
        <taxon>Eukaryota</taxon>
        <taxon>Metazoa</taxon>
        <taxon>Ecdysozoa</taxon>
        <taxon>Arthropoda</taxon>
        <taxon>Crustacea</taxon>
        <taxon>Multicrustacea</taxon>
        <taxon>Malacostraca</taxon>
        <taxon>Eumalacostraca</taxon>
        <taxon>Eucarida</taxon>
        <taxon>Euphausiacea</taxon>
        <taxon>Euphausiidae</taxon>
        <taxon>Meganyctiphanes</taxon>
    </lineage>
</organism>
<comment type="caution">
    <text evidence="1">The sequence shown here is derived from an EMBL/GenBank/DDBJ whole genome shotgun (WGS) entry which is preliminary data.</text>
</comment>
<sequence length="118" mass="13408">MKVTHNELFNPITASNILEVLSYFRKFYEVVAVVHNKSCVTSGCQEYLAGPYGQLGIYCWPIWPARFLLLAPWASKILKSLILAAVKGLIFLLDLWTSKKYLAGFGLTEYFFTARGHQ</sequence>
<dbReference type="Proteomes" id="UP001497623">
    <property type="component" value="Unassembled WGS sequence"/>
</dbReference>
<name>A0AAV2RIE9_MEGNR</name>
<evidence type="ECO:0000313" key="1">
    <source>
        <dbReference type="EMBL" id="CAL4125349.1"/>
    </source>
</evidence>
<dbReference type="AlphaFoldDB" id="A0AAV2RIE9"/>
<keyword evidence="2" id="KW-1185">Reference proteome</keyword>
<dbReference type="EMBL" id="CAXKWB010023517">
    <property type="protein sequence ID" value="CAL4125349.1"/>
    <property type="molecule type" value="Genomic_DNA"/>
</dbReference>
<accession>A0AAV2RIE9</accession>
<reference evidence="1 2" key="1">
    <citation type="submission" date="2024-05" db="EMBL/GenBank/DDBJ databases">
        <authorList>
            <person name="Wallberg A."/>
        </authorList>
    </citation>
    <scope>NUCLEOTIDE SEQUENCE [LARGE SCALE GENOMIC DNA]</scope>
</reference>